<feature type="domain" description="DNA helicase Pif1-like DEAD-box helicase" evidence="3">
    <location>
        <begin position="1180"/>
        <end position="1389"/>
    </location>
</feature>
<keyword evidence="1" id="KW-0067">ATP-binding</keyword>
<keyword evidence="1" id="KW-0547">Nucleotide-binding</keyword>
<feature type="compositionally biased region" description="Basic and acidic residues" evidence="2">
    <location>
        <begin position="93"/>
        <end position="102"/>
    </location>
</feature>
<feature type="region of interest" description="Disordered" evidence="2">
    <location>
        <begin position="76"/>
        <end position="102"/>
    </location>
</feature>
<keyword evidence="6" id="KW-1185">Reference proteome</keyword>
<dbReference type="GO" id="GO:0006310">
    <property type="term" value="P:DNA recombination"/>
    <property type="evidence" value="ECO:0007669"/>
    <property type="project" value="UniProtKB-KW"/>
</dbReference>
<feature type="region of interest" description="Disordered" evidence="2">
    <location>
        <begin position="1009"/>
        <end position="1042"/>
    </location>
</feature>
<feature type="region of interest" description="Disordered" evidence="2">
    <location>
        <begin position="1124"/>
        <end position="1156"/>
    </location>
</feature>
<feature type="domain" description="DUF6570" evidence="4">
    <location>
        <begin position="227"/>
        <end position="372"/>
    </location>
</feature>
<comment type="caution">
    <text evidence="5">The sequence shown here is derived from an EMBL/GenBank/DDBJ whole genome shotgun (WGS) entry which is preliminary data.</text>
</comment>
<dbReference type="EMBL" id="JANKHO010000310">
    <property type="protein sequence ID" value="KAJ3511695.1"/>
    <property type="molecule type" value="Genomic_DNA"/>
</dbReference>
<feature type="compositionally biased region" description="Polar residues" evidence="2">
    <location>
        <begin position="775"/>
        <end position="796"/>
    </location>
</feature>
<gene>
    <name evidence="5" type="ORF">NLJ89_g3948</name>
</gene>
<dbReference type="InterPro" id="IPR046700">
    <property type="entry name" value="DUF6570"/>
</dbReference>
<organism evidence="5 6">
    <name type="scientific">Agrocybe chaxingu</name>
    <dbReference type="NCBI Taxonomy" id="84603"/>
    <lineage>
        <taxon>Eukaryota</taxon>
        <taxon>Fungi</taxon>
        <taxon>Dikarya</taxon>
        <taxon>Basidiomycota</taxon>
        <taxon>Agaricomycotina</taxon>
        <taxon>Agaricomycetes</taxon>
        <taxon>Agaricomycetidae</taxon>
        <taxon>Agaricales</taxon>
        <taxon>Agaricineae</taxon>
        <taxon>Strophariaceae</taxon>
        <taxon>Agrocybe</taxon>
    </lineage>
</organism>
<keyword evidence="1" id="KW-0378">Hydrolase</keyword>
<feature type="compositionally biased region" description="Polar residues" evidence="2">
    <location>
        <begin position="1144"/>
        <end position="1156"/>
    </location>
</feature>
<keyword evidence="1" id="KW-0347">Helicase</keyword>
<evidence type="ECO:0000256" key="2">
    <source>
        <dbReference type="SAM" id="MobiDB-lite"/>
    </source>
</evidence>
<sequence>MLGDTDLFLSPHSMALSLSDELAKLKRNDLLEICKDRLVLSRIDRETKTNLIAAIVSKGSAALHIIAREKVAKMEELRNGATQSTNQDRKRKREEAQQHRRLGRRVEEGIIGWQELPDMDKFMELPTSETVKECYRAFYNATSASAVQMTVCGVCGQEVGILEDKVTSIPLQDLPNAHRLVPKVQHPHHDLFNGCLLDPAGVQTNGTSTVVQICRKCFLDLKKTDCKLPPKFSLANGLWLGTIPWVLQVLTFPEQLLLSQLFPRVYVFKLFPKAGGHGDGTTLQRGMRGTVSTFELDTGGITSMISGDLLPHPPAVLASVISVTFIGLGSLPKRWLKSTFTVRRKVVHDALCWLKENNPYYAKISIDSQRLQTLPEDDVPVEILSIVHESDDAGIVEQENSGYASRHDDDSESPVFQQGFNEENQGDIIPESNHDYAGNTMQDLQNDTDPDVIPLEVSGVVDTDLSKLSANELMLWGLANLWEEGKEGGYAVRHGRKPVRDFRSSTRDHTGEMTRLLKKEDFRARVVAYIRANICAYRPGLESEESVKAIPKDRNIAYSCPPNPDAPNYDELLADFELHLARTEQVHTCRLRRCLVPDRYGALHCKRRAPFEHISEDFVDEHGNWGQKRLYEFMNAWMPGILINGRCNNDAKLLTNGQDTRDVTFYTLKYAAKAQKRLHNLSAILADGYAYHKDQLSQGTGSAYIEGLRDEQRLLIFRLVHAINREQELAAPMVMSYLMGWGDTYRSHHYTPIYWSSFVGRLFKTFPEFQIPVQRSTVSKDQTENPNPNPEDSQLPEQIENREAEAAENGDDILTLDINTAGKVYAKCQLTDYATRGEALTDWNIIEFFVNTYEEDIRTKTSDTTAGNQEEDTSASRPVDTEEGSYDDGSRGPRVRRGRQPNQRVPYLDAHPKHKQVQRVIRSEGHNNLPNFVGQFFPRRDDPENMPFYSACMLMLLRPWRKLQLDLKGPDETWEDALRAFLETPDARSKGLHNIVENIQYFHDCETSATENHRDTSETEGRTQEFDIEEEPVDEAPAPSLTSASITQAHVDEAIESQTPRNELNHARHAITVAQHARIFQADGKATWDVQASEASSKVTNANGDDLSRLQRWRSQLEADVAKQNINSQPSSSETPSSSGSVSHLSMENNPRNEPTVSIIPEATHLGPEVALTAVDPSELRKDQRRAYDIIAWHLDQTLAGRNPPVLRMIMQGEGGTGKSKVIQTLTETFAARGVSHMLVKAAYTGIAASLIGGKTTHVIGGISLGASKSKGLTDEAKARLEAIWDQHEYIIIDEAWMLAKSFLALLSRNISIAKQGRTRNGSSSFGSINVILVGDPHQFPPVACASREALYFRPDPANDSIDCQLGRKIYEEFTTVVTLKQQMRVTDEVWQDFLQHLRHGKVQERHLTILRELVVDKDSTNRVDFDTEPWKSAALVTPRHAVRKSWNEMAVRKMCRETGRQLFICTAEDTVKDRPLTLLEKYILESRHTKQKGQRGRQQTKDLPRKIELAIGMKVMVTNNIETDLDLTNGARGEIVDIVLHPDEPPVGDSPIVHLKYVPAYILVKLSRTRASKLEGLDDAVIPVEPITTTYRIKMKVRGKEITRTIRRRQFPMTAAYSFTDYRAQGQTLRYVIIDISPPPTGKLTLFNFPELFMQSHDVELLLEDARLEELNKATMNWYEEVVRQTRD</sequence>
<dbReference type="PANTHER" id="PTHR47642">
    <property type="entry name" value="ATP-DEPENDENT DNA HELICASE"/>
    <property type="match status" value="1"/>
</dbReference>
<dbReference type="InterPro" id="IPR027417">
    <property type="entry name" value="P-loop_NTPase"/>
</dbReference>
<reference evidence="5" key="1">
    <citation type="submission" date="2022-07" db="EMBL/GenBank/DDBJ databases">
        <title>Genome Sequence of Agrocybe chaxingu.</title>
        <authorList>
            <person name="Buettner E."/>
        </authorList>
    </citation>
    <scope>NUCLEOTIDE SEQUENCE</scope>
    <source>
        <strain evidence="5">MP-N11</strain>
    </source>
</reference>
<dbReference type="Proteomes" id="UP001148786">
    <property type="component" value="Unassembled WGS sequence"/>
</dbReference>
<name>A0A9W8K1H2_9AGAR</name>
<evidence type="ECO:0000256" key="1">
    <source>
        <dbReference type="RuleBase" id="RU363044"/>
    </source>
</evidence>
<comment type="catalytic activity">
    <reaction evidence="1">
        <text>ATP + H2O = ADP + phosphate + H(+)</text>
        <dbReference type="Rhea" id="RHEA:13065"/>
        <dbReference type="ChEBI" id="CHEBI:15377"/>
        <dbReference type="ChEBI" id="CHEBI:15378"/>
        <dbReference type="ChEBI" id="CHEBI:30616"/>
        <dbReference type="ChEBI" id="CHEBI:43474"/>
        <dbReference type="ChEBI" id="CHEBI:456216"/>
        <dbReference type="EC" id="5.6.2.3"/>
    </reaction>
</comment>
<feature type="region of interest" description="Disordered" evidence="2">
    <location>
        <begin position="775"/>
        <end position="797"/>
    </location>
</feature>
<protein>
    <recommendedName>
        <fullName evidence="1">ATP-dependent DNA helicase</fullName>
        <ecNumber evidence="1">5.6.2.3</ecNumber>
    </recommendedName>
</protein>
<evidence type="ECO:0000259" key="4">
    <source>
        <dbReference type="Pfam" id="PF20209"/>
    </source>
</evidence>
<dbReference type="GO" id="GO:0000723">
    <property type="term" value="P:telomere maintenance"/>
    <property type="evidence" value="ECO:0007669"/>
    <property type="project" value="InterPro"/>
</dbReference>
<dbReference type="GO" id="GO:0005524">
    <property type="term" value="F:ATP binding"/>
    <property type="evidence" value="ECO:0007669"/>
    <property type="project" value="UniProtKB-KW"/>
</dbReference>
<dbReference type="InterPro" id="IPR010285">
    <property type="entry name" value="DNA_helicase_pif1-like_DEAD"/>
</dbReference>
<keyword evidence="1" id="KW-0234">DNA repair</keyword>
<dbReference type="EC" id="5.6.2.3" evidence="1"/>
<keyword evidence="1" id="KW-0227">DNA damage</keyword>
<feature type="compositionally biased region" description="Basic and acidic residues" evidence="2">
    <location>
        <begin position="1009"/>
        <end position="1025"/>
    </location>
</feature>
<proteinExistence type="inferred from homology"/>
<dbReference type="InterPro" id="IPR051055">
    <property type="entry name" value="PIF1_helicase"/>
</dbReference>
<comment type="similarity">
    <text evidence="1">Belongs to the helicase family.</text>
</comment>
<evidence type="ECO:0000313" key="6">
    <source>
        <dbReference type="Proteomes" id="UP001148786"/>
    </source>
</evidence>
<dbReference type="GO" id="GO:0016787">
    <property type="term" value="F:hydrolase activity"/>
    <property type="evidence" value="ECO:0007669"/>
    <property type="project" value="UniProtKB-KW"/>
</dbReference>
<dbReference type="Gene3D" id="3.40.50.300">
    <property type="entry name" value="P-loop containing nucleotide triphosphate hydrolases"/>
    <property type="match status" value="1"/>
</dbReference>
<keyword evidence="1" id="KW-0233">DNA recombination</keyword>
<dbReference type="Pfam" id="PF05970">
    <property type="entry name" value="PIF1"/>
    <property type="match status" value="1"/>
</dbReference>
<feature type="region of interest" description="Disordered" evidence="2">
    <location>
        <begin position="860"/>
        <end position="914"/>
    </location>
</feature>
<dbReference type="Pfam" id="PF20209">
    <property type="entry name" value="DUF6570"/>
    <property type="match status" value="1"/>
</dbReference>
<feature type="compositionally biased region" description="Low complexity" evidence="2">
    <location>
        <begin position="1128"/>
        <end position="1143"/>
    </location>
</feature>
<dbReference type="SUPFAM" id="SSF52540">
    <property type="entry name" value="P-loop containing nucleoside triphosphate hydrolases"/>
    <property type="match status" value="2"/>
</dbReference>
<dbReference type="GO" id="GO:0006281">
    <property type="term" value="P:DNA repair"/>
    <property type="evidence" value="ECO:0007669"/>
    <property type="project" value="UniProtKB-KW"/>
</dbReference>
<comment type="cofactor">
    <cofactor evidence="1">
        <name>Mg(2+)</name>
        <dbReference type="ChEBI" id="CHEBI:18420"/>
    </cofactor>
</comment>
<evidence type="ECO:0000259" key="3">
    <source>
        <dbReference type="Pfam" id="PF05970"/>
    </source>
</evidence>
<evidence type="ECO:0000313" key="5">
    <source>
        <dbReference type="EMBL" id="KAJ3511695.1"/>
    </source>
</evidence>
<dbReference type="GO" id="GO:0043139">
    <property type="term" value="F:5'-3' DNA helicase activity"/>
    <property type="evidence" value="ECO:0007669"/>
    <property type="project" value="UniProtKB-EC"/>
</dbReference>
<dbReference type="OrthoDB" id="432234at2759"/>
<accession>A0A9W8K1H2</accession>